<feature type="transmembrane region" description="Helical" evidence="1">
    <location>
        <begin position="69"/>
        <end position="91"/>
    </location>
</feature>
<dbReference type="Proteomes" id="UP000315252">
    <property type="component" value="Unassembled WGS sequence"/>
</dbReference>
<reference evidence="2 3" key="1">
    <citation type="submission" date="2019-06" db="EMBL/GenBank/DDBJ databases">
        <title>Whole genome sequence for Rhodospirillaceae sp. R148.</title>
        <authorList>
            <person name="Wang G."/>
        </authorList>
    </citation>
    <scope>NUCLEOTIDE SEQUENCE [LARGE SCALE GENOMIC DNA]</scope>
    <source>
        <strain evidence="2 3">R148</strain>
    </source>
</reference>
<name>A0A545TXY3_9PROT</name>
<keyword evidence="1" id="KW-0812">Transmembrane</keyword>
<evidence type="ECO:0000313" key="3">
    <source>
        <dbReference type="Proteomes" id="UP000315252"/>
    </source>
</evidence>
<comment type="caution">
    <text evidence="2">The sequence shown here is derived from an EMBL/GenBank/DDBJ whole genome shotgun (WGS) entry which is preliminary data.</text>
</comment>
<protein>
    <submittedName>
        <fullName evidence="2">Uncharacterized protein</fullName>
    </submittedName>
</protein>
<dbReference type="RefSeq" id="WP_142895685.1">
    <property type="nucleotide sequence ID" value="NZ_ML660053.1"/>
</dbReference>
<feature type="transmembrane region" description="Helical" evidence="1">
    <location>
        <begin position="103"/>
        <end position="122"/>
    </location>
</feature>
<keyword evidence="1" id="KW-0472">Membrane</keyword>
<keyword evidence="3" id="KW-1185">Reference proteome</keyword>
<proteinExistence type="predicted"/>
<organism evidence="2 3">
    <name type="scientific">Denitrobaculum tricleocarpae</name>
    <dbReference type="NCBI Taxonomy" id="2591009"/>
    <lineage>
        <taxon>Bacteria</taxon>
        <taxon>Pseudomonadati</taxon>
        <taxon>Pseudomonadota</taxon>
        <taxon>Alphaproteobacteria</taxon>
        <taxon>Rhodospirillales</taxon>
        <taxon>Rhodospirillaceae</taxon>
        <taxon>Denitrobaculum</taxon>
    </lineage>
</organism>
<evidence type="ECO:0000313" key="2">
    <source>
        <dbReference type="EMBL" id="TQV82054.1"/>
    </source>
</evidence>
<keyword evidence="1" id="KW-1133">Transmembrane helix</keyword>
<dbReference type="OrthoDB" id="7870559at2"/>
<dbReference type="EMBL" id="VHSH01000002">
    <property type="protein sequence ID" value="TQV82054.1"/>
    <property type="molecule type" value="Genomic_DNA"/>
</dbReference>
<gene>
    <name evidence="2" type="ORF">FKG95_07415</name>
</gene>
<dbReference type="AlphaFoldDB" id="A0A545TXY3"/>
<sequence length="127" mass="13072">MTQTIAMIAGPYLLVTGLGFLLSADFYQRMIASSTNAEPMLVNLSGAAHFVVGLVILVQHFQWSSAPEIAVSLVGIAAAVKGTALVAIPDLTLKSSRPAGTGLKLSAIGFLAAGGYLTYVGYTEAPS</sequence>
<evidence type="ECO:0000256" key="1">
    <source>
        <dbReference type="SAM" id="Phobius"/>
    </source>
</evidence>
<feature type="transmembrane region" description="Helical" evidence="1">
    <location>
        <begin position="6"/>
        <end position="28"/>
    </location>
</feature>
<feature type="transmembrane region" description="Helical" evidence="1">
    <location>
        <begin position="40"/>
        <end position="63"/>
    </location>
</feature>
<accession>A0A545TXY3</accession>